<sequence length="149" mass="17125">MAQLRTSWPDARRTKPPADSRPNLWLDTQYPDRYIGLAVTKKSLKKGEIFRWKAKRGKHLTVSPSTTCLHGGVAFSAHVELKWRCVRATWPQQHPFDVGRDAWAARHASSLRRSGGASYGTTIVAASSIHRRMIRRFMLAESWMRRRKV</sequence>
<feature type="region of interest" description="Disordered" evidence="1">
    <location>
        <begin position="1"/>
        <end position="22"/>
    </location>
</feature>
<reference evidence="2" key="1">
    <citation type="submission" date="2022-05" db="EMBL/GenBank/DDBJ databases">
        <title>The Musa troglodytarum L. genome provides insights into the mechanism of non-climacteric behaviour and enrichment of carotenoids.</title>
        <authorList>
            <person name="Wang J."/>
        </authorList>
    </citation>
    <scope>NUCLEOTIDE SEQUENCE</scope>
    <source>
        <tissue evidence="2">Leaf</tissue>
    </source>
</reference>
<dbReference type="EMBL" id="CP097508">
    <property type="protein sequence ID" value="URE09879.1"/>
    <property type="molecule type" value="Genomic_DNA"/>
</dbReference>
<protein>
    <submittedName>
        <fullName evidence="2">Uncharacterized protein</fullName>
    </submittedName>
</protein>
<proteinExistence type="predicted"/>
<name>A0A9E7GDA6_9LILI</name>
<evidence type="ECO:0000313" key="3">
    <source>
        <dbReference type="Proteomes" id="UP001055439"/>
    </source>
</evidence>
<organism evidence="2 3">
    <name type="scientific">Musa troglodytarum</name>
    <name type="common">fe'i banana</name>
    <dbReference type="NCBI Taxonomy" id="320322"/>
    <lineage>
        <taxon>Eukaryota</taxon>
        <taxon>Viridiplantae</taxon>
        <taxon>Streptophyta</taxon>
        <taxon>Embryophyta</taxon>
        <taxon>Tracheophyta</taxon>
        <taxon>Spermatophyta</taxon>
        <taxon>Magnoliopsida</taxon>
        <taxon>Liliopsida</taxon>
        <taxon>Zingiberales</taxon>
        <taxon>Musaceae</taxon>
        <taxon>Musa</taxon>
    </lineage>
</organism>
<gene>
    <name evidence="2" type="ORF">MUK42_11318</name>
</gene>
<dbReference type="Proteomes" id="UP001055439">
    <property type="component" value="Chromosome 6"/>
</dbReference>
<evidence type="ECO:0000256" key="1">
    <source>
        <dbReference type="SAM" id="MobiDB-lite"/>
    </source>
</evidence>
<dbReference type="AlphaFoldDB" id="A0A9E7GDA6"/>
<evidence type="ECO:0000313" key="2">
    <source>
        <dbReference type="EMBL" id="URE09879.1"/>
    </source>
</evidence>
<keyword evidence="3" id="KW-1185">Reference proteome</keyword>
<accession>A0A9E7GDA6</accession>